<evidence type="ECO:0000256" key="3">
    <source>
        <dbReference type="ARBA" id="ARBA00022485"/>
    </source>
</evidence>
<evidence type="ECO:0000256" key="7">
    <source>
        <dbReference type="ARBA" id="ARBA00023015"/>
    </source>
</evidence>
<sequence>MEATFFPAFLNALAPGQRTPCYGQGDIYLAKDGTYGRARATRARKLCSECPIQQACTDWAVETGETDGIWGGLTPRERAAIRRRPVVAQPECGTETAWRAHLSRGESCHICHVEQEARIRDDRLARLDAEHRTGGSLAGYRLELLLGLSTCPACRAARNAYYRGRPRPAKWYRRGGARTAA</sequence>
<evidence type="ECO:0000256" key="10">
    <source>
        <dbReference type="ARBA" id="ARBA00023163"/>
    </source>
</evidence>
<dbReference type="InterPro" id="IPR034768">
    <property type="entry name" value="4FE4S_WBL"/>
</dbReference>
<gene>
    <name evidence="11" type="primary">whiB</name>
    <name evidence="13" type="ORF">EYS09_22250</name>
</gene>
<evidence type="ECO:0000256" key="2">
    <source>
        <dbReference type="ARBA" id="ARBA00006597"/>
    </source>
</evidence>
<comment type="similarity">
    <text evidence="2 11">Belongs to the WhiB family.</text>
</comment>
<evidence type="ECO:0000256" key="6">
    <source>
        <dbReference type="ARBA" id="ARBA00023014"/>
    </source>
</evidence>
<comment type="function">
    <text evidence="11">Acts as a transcriptional regulator. Probably redox-responsive. The apo- but not holo-form probably binds DNA.</text>
</comment>
<dbReference type="GO" id="GO:0045892">
    <property type="term" value="P:negative regulation of DNA-templated transcription"/>
    <property type="evidence" value="ECO:0007669"/>
    <property type="project" value="TreeGrafter"/>
</dbReference>
<dbReference type="GO" id="GO:0005737">
    <property type="term" value="C:cytoplasm"/>
    <property type="evidence" value="ECO:0007669"/>
    <property type="project" value="UniProtKB-SubCell"/>
</dbReference>
<dbReference type="GO" id="GO:0046872">
    <property type="term" value="F:metal ion binding"/>
    <property type="evidence" value="ECO:0007669"/>
    <property type="project" value="UniProtKB-KW"/>
</dbReference>
<evidence type="ECO:0000256" key="9">
    <source>
        <dbReference type="ARBA" id="ARBA00023157"/>
    </source>
</evidence>
<keyword evidence="14" id="KW-1185">Reference proteome</keyword>
<keyword evidence="10 11" id="KW-0804">Transcription</keyword>
<dbReference type="RefSeq" id="WP_131124572.1">
    <property type="nucleotide sequence ID" value="NZ_SIXH01000216.1"/>
</dbReference>
<dbReference type="GO" id="GO:0047134">
    <property type="term" value="F:protein-disulfide reductase [NAD(P)H] activity"/>
    <property type="evidence" value="ECO:0007669"/>
    <property type="project" value="TreeGrafter"/>
</dbReference>
<dbReference type="GO" id="GO:0003677">
    <property type="term" value="F:DNA binding"/>
    <property type="evidence" value="ECO:0007669"/>
    <property type="project" value="UniProtKB-UniRule"/>
</dbReference>
<keyword evidence="4 11" id="KW-0479">Metal-binding</keyword>
<comment type="cofactor">
    <cofactor evidence="11">
        <name>[4Fe-4S] cluster</name>
        <dbReference type="ChEBI" id="CHEBI:49883"/>
    </cofactor>
    <text evidence="11">Binds 1 [4Fe-4S] cluster per subunit. Following nitrosylation of the [4Fe-4S] cluster binds 1 [4Fe-8(NO)] cluster per subunit.</text>
</comment>
<name>A0A4Q9HRY5_STRKA</name>
<comment type="PTM">
    <text evidence="11">Upon Fe-S cluster removal intramolecular disulfide bonds are formed.</text>
</comment>
<evidence type="ECO:0000256" key="4">
    <source>
        <dbReference type="ARBA" id="ARBA00022723"/>
    </source>
</evidence>
<evidence type="ECO:0000256" key="5">
    <source>
        <dbReference type="ARBA" id="ARBA00023004"/>
    </source>
</evidence>
<keyword evidence="6 11" id="KW-0411">Iron-sulfur</keyword>
<keyword evidence="5 11" id="KW-0408">Iron</keyword>
<feature type="domain" description="4Fe-4S Wbl-type" evidence="12">
    <location>
        <begin position="20"/>
        <end position="80"/>
    </location>
</feature>
<feature type="binding site" evidence="11">
    <location>
        <position position="47"/>
    </location>
    <ligand>
        <name>[4Fe-4S] cluster</name>
        <dbReference type="ChEBI" id="CHEBI:49883"/>
    </ligand>
</feature>
<dbReference type="EMBL" id="SIXH01000216">
    <property type="protein sequence ID" value="TBO57535.1"/>
    <property type="molecule type" value="Genomic_DNA"/>
</dbReference>
<reference evidence="13 14" key="1">
    <citation type="submission" date="2019-02" db="EMBL/GenBank/DDBJ databases">
        <title>Draft Genome Sequence of Streptomyces sp. AM-2504, identified by 16S rRNA comparative analysis as a Streptomyces Kasugaensis strain.</title>
        <authorList>
            <person name="Napolioni V."/>
            <person name="Giuliodori A.M."/>
            <person name="Spurio R."/>
            <person name="Fabbretti A."/>
        </authorList>
    </citation>
    <scope>NUCLEOTIDE SEQUENCE [LARGE SCALE GENOMIC DNA]</scope>
    <source>
        <strain evidence="13 14">AM-2504</strain>
    </source>
</reference>
<comment type="caution">
    <text evidence="13">The sequence shown here is derived from an EMBL/GenBank/DDBJ whole genome shotgun (WGS) entry which is preliminary data.</text>
</comment>
<proteinExistence type="inferred from homology"/>
<dbReference type="PANTHER" id="PTHR38839">
    <property type="entry name" value="TRANSCRIPTIONAL REGULATOR WHID-RELATED"/>
    <property type="match status" value="1"/>
</dbReference>
<dbReference type="GO" id="GO:0035731">
    <property type="term" value="F:dinitrosyl-iron complex binding"/>
    <property type="evidence" value="ECO:0007669"/>
    <property type="project" value="UniProtKB-UniRule"/>
</dbReference>
<dbReference type="GO" id="GO:0045454">
    <property type="term" value="P:cell redox homeostasis"/>
    <property type="evidence" value="ECO:0007669"/>
    <property type="project" value="TreeGrafter"/>
</dbReference>
<dbReference type="Proteomes" id="UP000292452">
    <property type="component" value="Unassembled WGS sequence"/>
</dbReference>
<feature type="binding site" evidence="11">
    <location>
        <position position="21"/>
    </location>
    <ligand>
        <name>[4Fe-4S] cluster</name>
        <dbReference type="ChEBI" id="CHEBI:49883"/>
    </ligand>
</feature>
<feature type="binding site" evidence="11">
    <location>
        <position position="50"/>
    </location>
    <ligand>
        <name>[4Fe-4S] cluster</name>
        <dbReference type="ChEBI" id="CHEBI:49883"/>
    </ligand>
</feature>
<comment type="subcellular location">
    <subcellularLocation>
        <location evidence="1 11">Cytoplasm</location>
    </subcellularLocation>
</comment>
<comment type="PTM">
    <text evidence="11">The Fe-S cluster can be nitrosylated by nitric oxide (NO).</text>
</comment>
<evidence type="ECO:0000256" key="1">
    <source>
        <dbReference type="ARBA" id="ARBA00004496"/>
    </source>
</evidence>
<dbReference type="InterPro" id="IPR003482">
    <property type="entry name" value="Whib"/>
</dbReference>
<protein>
    <recommendedName>
        <fullName evidence="11">Transcriptional regulator WhiB</fullName>
    </recommendedName>
</protein>
<evidence type="ECO:0000313" key="13">
    <source>
        <dbReference type="EMBL" id="TBO57535.1"/>
    </source>
</evidence>
<keyword evidence="8 11" id="KW-0238">DNA-binding</keyword>
<dbReference type="GO" id="GO:0051539">
    <property type="term" value="F:4 iron, 4 sulfur cluster binding"/>
    <property type="evidence" value="ECO:0007669"/>
    <property type="project" value="UniProtKB-UniRule"/>
</dbReference>
<dbReference type="Pfam" id="PF02467">
    <property type="entry name" value="Whib"/>
    <property type="match status" value="1"/>
</dbReference>
<organism evidence="13 14">
    <name type="scientific">Streptomyces kasugaensis</name>
    <dbReference type="NCBI Taxonomy" id="1946"/>
    <lineage>
        <taxon>Bacteria</taxon>
        <taxon>Bacillati</taxon>
        <taxon>Actinomycetota</taxon>
        <taxon>Actinomycetes</taxon>
        <taxon>Kitasatosporales</taxon>
        <taxon>Streptomycetaceae</taxon>
        <taxon>Streptomyces</taxon>
    </lineage>
</organism>
<evidence type="ECO:0000313" key="14">
    <source>
        <dbReference type="Proteomes" id="UP000292452"/>
    </source>
</evidence>
<keyword evidence="9 11" id="KW-1015">Disulfide bond</keyword>
<evidence type="ECO:0000259" key="12">
    <source>
        <dbReference type="PROSITE" id="PS51674"/>
    </source>
</evidence>
<accession>A0A4Q9HRY5</accession>
<evidence type="ECO:0000256" key="11">
    <source>
        <dbReference type="HAMAP-Rule" id="MF_01479"/>
    </source>
</evidence>
<evidence type="ECO:0000256" key="8">
    <source>
        <dbReference type="ARBA" id="ARBA00023125"/>
    </source>
</evidence>
<dbReference type="AlphaFoldDB" id="A0A4Q9HRY5"/>
<keyword evidence="11" id="KW-0963">Cytoplasm</keyword>
<dbReference type="PROSITE" id="PS51674">
    <property type="entry name" value="4FE4S_WBL"/>
    <property type="match status" value="1"/>
</dbReference>
<feature type="binding site" evidence="11">
    <location>
        <position position="56"/>
    </location>
    <ligand>
        <name>[4Fe-4S] cluster</name>
        <dbReference type="ChEBI" id="CHEBI:49883"/>
    </ligand>
</feature>
<keyword evidence="7 11" id="KW-0805">Transcription regulation</keyword>
<keyword evidence="3 11" id="KW-0004">4Fe-4S</keyword>
<dbReference type="HAMAP" id="MF_01479">
    <property type="entry name" value="WhiB"/>
    <property type="match status" value="1"/>
</dbReference>